<gene>
    <name evidence="3" type="ORF">SAMN02745824_1363</name>
</gene>
<keyword evidence="4" id="KW-1185">Reference proteome</keyword>
<evidence type="ECO:0000256" key="1">
    <source>
        <dbReference type="SAM" id="MobiDB-lite"/>
    </source>
</evidence>
<feature type="region of interest" description="Disordered" evidence="1">
    <location>
        <begin position="116"/>
        <end position="140"/>
    </location>
</feature>
<dbReference type="InterPro" id="IPR009380">
    <property type="entry name" value="DUF1036"/>
</dbReference>
<evidence type="ECO:0000313" key="4">
    <source>
        <dbReference type="Proteomes" id="UP000185192"/>
    </source>
</evidence>
<feature type="signal peptide" evidence="2">
    <location>
        <begin position="1"/>
        <end position="33"/>
    </location>
</feature>
<dbReference type="RefSeq" id="WP_074204285.1">
    <property type="nucleotide sequence ID" value="NZ_FSQW01000001.1"/>
</dbReference>
<reference evidence="4" key="1">
    <citation type="submission" date="2016-11" db="EMBL/GenBank/DDBJ databases">
        <authorList>
            <person name="Varghese N."/>
            <person name="Submissions S."/>
        </authorList>
    </citation>
    <scope>NUCLEOTIDE SEQUENCE [LARGE SCALE GENOMIC DNA]</scope>
    <source>
        <strain evidence="4">DSM 22363</strain>
    </source>
</reference>
<keyword evidence="2" id="KW-0732">Signal</keyword>
<dbReference type="OrthoDB" id="9806840at2"/>
<name>A0A1N6D089_9SPHN</name>
<evidence type="ECO:0000256" key="2">
    <source>
        <dbReference type="SAM" id="SignalP"/>
    </source>
</evidence>
<organism evidence="3 4">
    <name type="scientific">Parasphingorhabdus marina DSM 22363</name>
    <dbReference type="NCBI Taxonomy" id="1123272"/>
    <lineage>
        <taxon>Bacteria</taxon>
        <taxon>Pseudomonadati</taxon>
        <taxon>Pseudomonadota</taxon>
        <taxon>Alphaproteobacteria</taxon>
        <taxon>Sphingomonadales</taxon>
        <taxon>Sphingomonadaceae</taxon>
        <taxon>Parasphingorhabdus</taxon>
    </lineage>
</organism>
<dbReference type="Proteomes" id="UP000185192">
    <property type="component" value="Unassembled WGS sequence"/>
</dbReference>
<dbReference type="Pfam" id="PF06282">
    <property type="entry name" value="DUF1036"/>
    <property type="match status" value="1"/>
</dbReference>
<dbReference type="EMBL" id="FSQW01000001">
    <property type="protein sequence ID" value="SIN64231.1"/>
    <property type="molecule type" value="Genomic_DNA"/>
</dbReference>
<evidence type="ECO:0000313" key="3">
    <source>
        <dbReference type="EMBL" id="SIN64231.1"/>
    </source>
</evidence>
<accession>A0A1N6D089</accession>
<feature type="compositionally biased region" description="Pro residues" evidence="1">
    <location>
        <begin position="127"/>
        <end position="136"/>
    </location>
</feature>
<proteinExistence type="predicted"/>
<sequence length="270" mass="30715">MIVSLLRQTALGALSFSVCLALSGILLPQPAQAGGSSINLSTFCDGKYRTGLLRGLKTKIRAKWDPKRKKWGCHIPQSVGFNIITPAHFKPLGYAEACRKFRGTSRYHLHGRTVHCGQDTARRNPPPREPAPPPPSAGYGRGEAQYTALSMCNRSRTDTIYAAWVWHDWGENRRRKNWRAQGWVRLPRGRCERIEFPHYRNGDPYEDTVYLHATSERVSWGKGDYAFCMHPSDFDHLDADRMACKGQDQWLAETFEFQLNPGAENTFNFN</sequence>
<protein>
    <submittedName>
        <fullName evidence="3">Uncharacterized protein</fullName>
    </submittedName>
</protein>
<dbReference type="STRING" id="1123272.SAMN02745824_1363"/>
<dbReference type="AlphaFoldDB" id="A0A1N6D089"/>
<feature type="chain" id="PRO_5013178725" evidence="2">
    <location>
        <begin position="34"/>
        <end position="270"/>
    </location>
</feature>